<protein>
    <submittedName>
        <fullName evidence="1">Uncharacterized protein</fullName>
    </submittedName>
</protein>
<comment type="caution">
    <text evidence="1">The sequence shown here is derived from an EMBL/GenBank/DDBJ whole genome shotgun (WGS) entry which is preliminary data.</text>
</comment>
<keyword evidence="2" id="KW-1185">Reference proteome</keyword>
<dbReference type="Proteomes" id="UP001589896">
    <property type="component" value="Unassembled WGS sequence"/>
</dbReference>
<organism evidence="1 2">
    <name type="scientific">Lysobacter korlensis</name>
    <dbReference type="NCBI Taxonomy" id="553636"/>
    <lineage>
        <taxon>Bacteria</taxon>
        <taxon>Pseudomonadati</taxon>
        <taxon>Pseudomonadota</taxon>
        <taxon>Gammaproteobacteria</taxon>
        <taxon>Lysobacterales</taxon>
        <taxon>Lysobacteraceae</taxon>
        <taxon>Lysobacter</taxon>
    </lineage>
</organism>
<accession>A0ABV6RPK0</accession>
<dbReference type="RefSeq" id="WP_386668078.1">
    <property type="nucleotide sequence ID" value="NZ_JBHLTG010000002.1"/>
</dbReference>
<evidence type="ECO:0000313" key="1">
    <source>
        <dbReference type="EMBL" id="MFC0678327.1"/>
    </source>
</evidence>
<dbReference type="EMBL" id="JBHLTG010000002">
    <property type="protein sequence ID" value="MFC0678327.1"/>
    <property type="molecule type" value="Genomic_DNA"/>
</dbReference>
<evidence type="ECO:0000313" key="2">
    <source>
        <dbReference type="Proteomes" id="UP001589896"/>
    </source>
</evidence>
<name>A0ABV6RPK0_9GAMM</name>
<proteinExistence type="predicted"/>
<sequence length="60" mass="6792">MTTCIYQDFAEDELADSDGEVWLNELADVADAGHVEMTAAEQARVDRIAERIHDWVVEQL</sequence>
<gene>
    <name evidence="1" type="ORF">ACFFGH_10795</name>
</gene>
<reference evidence="1 2" key="1">
    <citation type="submission" date="2024-09" db="EMBL/GenBank/DDBJ databases">
        <authorList>
            <person name="Sun Q."/>
            <person name="Mori K."/>
        </authorList>
    </citation>
    <scope>NUCLEOTIDE SEQUENCE [LARGE SCALE GENOMIC DNA]</scope>
    <source>
        <strain evidence="1 2">KCTC 23076</strain>
    </source>
</reference>